<sequence>MFNRSGEVAFMLMNLSGILTLRKARALNTPMSWKKSSAHMMKINIDWAFHQESHTGGWGFVLRDRT</sequence>
<reference evidence="1" key="1">
    <citation type="submission" date="2014-09" db="EMBL/GenBank/DDBJ databases">
        <authorList>
            <person name="Magalhaes I.L.F."/>
            <person name="Oliveira U."/>
            <person name="Santos F.R."/>
            <person name="Vidigal T.H.D.A."/>
            <person name="Brescovit A.D."/>
            <person name="Santos A.J."/>
        </authorList>
    </citation>
    <scope>NUCLEOTIDE SEQUENCE</scope>
    <source>
        <tissue evidence="1">Shoot tissue taken approximately 20 cm above the soil surface</tissue>
    </source>
</reference>
<dbReference type="EMBL" id="GBRH01170251">
    <property type="protein sequence ID" value="JAE27645.1"/>
    <property type="molecule type" value="Transcribed_RNA"/>
</dbReference>
<organism evidence="1">
    <name type="scientific">Arundo donax</name>
    <name type="common">Giant reed</name>
    <name type="synonym">Donax arundinaceus</name>
    <dbReference type="NCBI Taxonomy" id="35708"/>
    <lineage>
        <taxon>Eukaryota</taxon>
        <taxon>Viridiplantae</taxon>
        <taxon>Streptophyta</taxon>
        <taxon>Embryophyta</taxon>
        <taxon>Tracheophyta</taxon>
        <taxon>Spermatophyta</taxon>
        <taxon>Magnoliopsida</taxon>
        <taxon>Liliopsida</taxon>
        <taxon>Poales</taxon>
        <taxon>Poaceae</taxon>
        <taxon>PACMAD clade</taxon>
        <taxon>Arundinoideae</taxon>
        <taxon>Arundineae</taxon>
        <taxon>Arundo</taxon>
    </lineage>
</organism>
<proteinExistence type="predicted"/>
<name>A0A0A9GR91_ARUDO</name>
<evidence type="ECO:0000313" key="1">
    <source>
        <dbReference type="EMBL" id="JAE27645.1"/>
    </source>
</evidence>
<dbReference type="AlphaFoldDB" id="A0A0A9GR91"/>
<reference evidence="1" key="2">
    <citation type="journal article" date="2015" name="Data Brief">
        <title>Shoot transcriptome of the giant reed, Arundo donax.</title>
        <authorList>
            <person name="Barrero R.A."/>
            <person name="Guerrero F.D."/>
            <person name="Moolhuijzen P."/>
            <person name="Goolsby J.A."/>
            <person name="Tidwell J."/>
            <person name="Bellgard S.E."/>
            <person name="Bellgard M.I."/>
        </authorList>
    </citation>
    <scope>NUCLEOTIDE SEQUENCE</scope>
    <source>
        <tissue evidence="1">Shoot tissue taken approximately 20 cm above the soil surface</tissue>
    </source>
</reference>
<protein>
    <submittedName>
        <fullName evidence="1">Uncharacterized protein</fullName>
    </submittedName>
</protein>
<accession>A0A0A9GR91</accession>